<keyword evidence="1" id="KW-1133">Transmembrane helix</keyword>
<dbReference type="AlphaFoldDB" id="A0A813I994"/>
<feature type="transmembrane region" description="Helical" evidence="1">
    <location>
        <begin position="97"/>
        <end position="118"/>
    </location>
</feature>
<evidence type="ECO:0000313" key="3">
    <source>
        <dbReference type="Proteomes" id="UP000626109"/>
    </source>
</evidence>
<dbReference type="EMBL" id="CAJNNW010004446">
    <property type="protein sequence ID" value="CAE8646439.1"/>
    <property type="molecule type" value="Genomic_DNA"/>
</dbReference>
<feature type="non-terminal residue" evidence="2">
    <location>
        <position position="119"/>
    </location>
</feature>
<organism evidence="2 3">
    <name type="scientific">Polarella glacialis</name>
    <name type="common">Dinoflagellate</name>
    <dbReference type="NCBI Taxonomy" id="89957"/>
    <lineage>
        <taxon>Eukaryota</taxon>
        <taxon>Sar</taxon>
        <taxon>Alveolata</taxon>
        <taxon>Dinophyceae</taxon>
        <taxon>Suessiales</taxon>
        <taxon>Suessiaceae</taxon>
        <taxon>Polarella</taxon>
    </lineage>
</organism>
<reference evidence="2" key="1">
    <citation type="submission" date="2021-02" db="EMBL/GenBank/DDBJ databases">
        <authorList>
            <person name="Dougan E. K."/>
            <person name="Rhodes N."/>
            <person name="Thang M."/>
            <person name="Chan C."/>
        </authorList>
    </citation>
    <scope>NUCLEOTIDE SEQUENCE</scope>
</reference>
<gene>
    <name evidence="2" type="ORF">PGLA2088_LOCUS4813</name>
</gene>
<evidence type="ECO:0000313" key="2">
    <source>
        <dbReference type="EMBL" id="CAE8646439.1"/>
    </source>
</evidence>
<protein>
    <submittedName>
        <fullName evidence="2">Uncharacterized protein</fullName>
    </submittedName>
</protein>
<accession>A0A813I994</accession>
<evidence type="ECO:0000256" key="1">
    <source>
        <dbReference type="SAM" id="Phobius"/>
    </source>
</evidence>
<proteinExistence type="predicted"/>
<sequence>VAMYCPDSKPQDFPGAEAIHLRGFFIGVHQVQVEDSKVQQLADLMLKFEFQPQRVVLVTGAGGMLGKYVRSLVEERNQNGHGDADVKKSSLAACTHTHVVVVVVDVVVVVVVIVVIVVV</sequence>
<name>A0A813I994_POLGL</name>
<comment type="caution">
    <text evidence="2">The sequence shown here is derived from an EMBL/GenBank/DDBJ whole genome shotgun (WGS) entry which is preliminary data.</text>
</comment>
<keyword evidence="1" id="KW-0812">Transmembrane</keyword>
<feature type="non-terminal residue" evidence="2">
    <location>
        <position position="1"/>
    </location>
</feature>
<keyword evidence="1" id="KW-0472">Membrane</keyword>
<dbReference type="Proteomes" id="UP000626109">
    <property type="component" value="Unassembled WGS sequence"/>
</dbReference>